<organism evidence="3 4">
    <name type="scientific">Ferrimonas sediminicola</name>
    <dbReference type="NCBI Taxonomy" id="2569538"/>
    <lineage>
        <taxon>Bacteria</taxon>
        <taxon>Pseudomonadati</taxon>
        <taxon>Pseudomonadota</taxon>
        <taxon>Gammaproteobacteria</taxon>
        <taxon>Alteromonadales</taxon>
        <taxon>Ferrimonadaceae</taxon>
        <taxon>Ferrimonas</taxon>
    </lineage>
</organism>
<dbReference type="InterPro" id="IPR057253">
    <property type="entry name" value="CoiA-like_N"/>
</dbReference>
<name>A0A4U1B7I0_9GAMM</name>
<dbReference type="Pfam" id="PF06054">
    <property type="entry name" value="CoiA_nuc"/>
    <property type="match status" value="1"/>
</dbReference>
<comment type="caution">
    <text evidence="3">The sequence shown here is derived from an EMBL/GenBank/DDBJ whole genome shotgun (WGS) entry which is preliminary data.</text>
</comment>
<evidence type="ECO:0000259" key="2">
    <source>
        <dbReference type="Pfam" id="PF25164"/>
    </source>
</evidence>
<protein>
    <submittedName>
        <fullName evidence="3">Competence protein CoiA</fullName>
    </submittedName>
</protein>
<accession>A0A4U1B7I0</accession>
<feature type="domain" description="Competence protein CoiA nuclease-like" evidence="1">
    <location>
        <begin position="60"/>
        <end position="155"/>
    </location>
</feature>
<dbReference type="OrthoDB" id="9134102at2"/>
<dbReference type="AlphaFoldDB" id="A0A4U1B7I0"/>
<dbReference type="EMBL" id="SWCI01000020">
    <property type="protein sequence ID" value="TKB46487.1"/>
    <property type="molecule type" value="Genomic_DNA"/>
</dbReference>
<feature type="domain" description="Competence protein CoiA-like N-terminal" evidence="2">
    <location>
        <begin position="21"/>
        <end position="56"/>
    </location>
</feature>
<evidence type="ECO:0000313" key="4">
    <source>
        <dbReference type="Proteomes" id="UP000305674"/>
    </source>
</evidence>
<evidence type="ECO:0000313" key="3">
    <source>
        <dbReference type="EMBL" id="TKB46487.1"/>
    </source>
</evidence>
<proteinExistence type="predicted"/>
<dbReference type="InterPro" id="IPR010330">
    <property type="entry name" value="CoiA_nuc"/>
</dbReference>
<dbReference type="Pfam" id="PF25164">
    <property type="entry name" value="CoiA_N"/>
    <property type="match status" value="1"/>
</dbReference>
<sequence>MLCGIRASDNYKVLASSSEKVHGPYLCPKCRQEVVLKKGKIKIHHFAHKPPVTCSHGQGETEAHRNCKIGIYNALITKPNVTALELEKDFGPVVADVYCLINNVPVAIEVQRSNLSVNNITQRTEEYAKLGINVLWVGLYNEAVQKQIEDRRCSPKAWEKWCHAAYFGRVYYWYQGDLVLPIHFAAHKLYVEETEWYDSSGNHQSAGGYERFSKRYKTPVTTSLLSIAHAFQPRVKQAWHQGTVSIPNCRLYVDRLSKWW</sequence>
<keyword evidence="4" id="KW-1185">Reference proteome</keyword>
<reference evidence="3 4" key="1">
    <citation type="submission" date="2019-04" db="EMBL/GenBank/DDBJ databases">
        <authorList>
            <person name="Hwang J.C."/>
        </authorList>
    </citation>
    <scope>NUCLEOTIDE SEQUENCE [LARGE SCALE GENOMIC DNA]</scope>
    <source>
        <strain evidence="3 4">IMCC35001</strain>
    </source>
</reference>
<dbReference type="RefSeq" id="WP_136854602.1">
    <property type="nucleotide sequence ID" value="NZ_SWCI01000020.1"/>
</dbReference>
<gene>
    <name evidence="3" type="ORF">FCL40_17680</name>
</gene>
<evidence type="ECO:0000259" key="1">
    <source>
        <dbReference type="Pfam" id="PF06054"/>
    </source>
</evidence>
<dbReference type="Proteomes" id="UP000305674">
    <property type="component" value="Unassembled WGS sequence"/>
</dbReference>